<dbReference type="Gene3D" id="3.40.50.20">
    <property type="match status" value="1"/>
</dbReference>
<name>A0A391P012_9FIRM</name>
<evidence type="ECO:0000256" key="2">
    <source>
        <dbReference type="ARBA" id="ARBA00022741"/>
    </source>
</evidence>
<dbReference type="Gene3D" id="3.30.1490.20">
    <property type="entry name" value="ATP-grasp fold, A domain"/>
    <property type="match status" value="1"/>
</dbReference>
<organism evidence="6 7">
    <name type="scientific">Mediterraneibacter butyricigenes</name>
    <dbReference type="NCBI Taxonomy" id="2316025"/>
    <lineage>
        <taxon>Bacteria</taxon>
        <taxon>Bacillati</taxon>
        <taxon>Bacillota</taxon>
        <taxon>Clostridia</taxon>
        <taxon>Lachnospirales</taxon>
        <taxon>Lachnospiraceae</taxon>
        <taxon>Mediterraneibacter</taxon>
    </lineage>
</organism>
<proteinExistence type="predicted"/>
<dbReference type="GO" id="GO:0016874">
    <property type="term" value="F:ligase activity"/>
    <property type="evidence" value="ECO:0007669"/>
    <property type="project" value="UniProtKB-KW"/>
</dbReference>
<dbReference type="Proteomes" id="UP000265643">
    <property type="component" value="Unassembled WGS sequence"/>
</dbReference>
<dbReference type="InterPro" id="IPR013815">
    <property type="entry name" value="ATP_grasp_subdomain_1"/>
</dbReference>
<accession>A0A391P012</accession>
<dbReference type="Gene3D" id="3.30.470.20">
    <property type="entry name" value="ATP-grasp fold, B domain"/>
    <property type="match status" value="1"/>
</dbReference>
<keyword evidence="1" id="KW-0436">Ligase</keyword>
<dbReference type="PROSITE" id="PS50975">
    <property type="entry name" value="ATP_GRASP"/>
    <property type="match status" value="1"/>
</dbReference>
<dbReference type="RefSeq" id="WP_119297720.1">
    <property type="nucleotide sequence ID" value="NZ_BHGK01000001.1"/>
</dbReference>
<evidence type="ECO:0000313" key="6">
    <source>
        <dbReference type="EMBL" id="GCA66497.1"/>
    </source>
</evidence>
<feature type="domain" description="ATP-grasp" evidence="5">
    <location>
        <begin position="115"/>
        <end position="309"/>
    </location>
</feature>
<dbReference type="SUPFAM" id="SSF52440">
    <property type="entry name" value="PreATP-grasp domain"/>
    <property type="match status" value="1"/>
</dbReference>
<dbReference type="SUPFAM" id="SSF56059">
    <property type="entry name" value="Glutathione synthetase ATP-binding domain-like"/>
    <property type="match status" value="1"/>
</dbReference>
<keyword evidence="7" id="KW-1185">Reference proteome</keyword>
<dbReference type="PANTHER" id="PTHR43585">
    <property type="entry name" value="FUMIPYRROLE BIOSYNTHESIS PROTEIN C"/>
    <property type="match status" value="1"/>
</dbReference>
<sequence>MEELKGKKVLVMGGTRISCQIIEKAKELGCYVIVADYNSYEDSPGKQIADEYFNVNILDVDSVVNLISKENIKGVLVGFSDMLLPYYAEICDKANLPCYGTKQQFELFTKKSLYKELCRKFNVPTVKEYQIDLNDYKDSIQKIEYPVLVKPSDSSGSRGISICKSSDELEHCIQYAQKYSKAKEILIEQYLTGPEATVFWVFQDGEYYLSTIGNRHVKKNQGDVIPLPVGYTFPASILNNYISDIAPKCEKMFKAAGIRNGMMFMQCKIENNHCVVYDIGYRLTGSLEYKILKATCGYDPLEMLIYYSVTGKMWPYSIKKLVDPFLKGKYAFNVSCLAAPGTIKKITGCKTVKKMPEVCDVCIEHYPSETISEDMRGLLAQITVRILGVVENKNHLFAIMHNIENTINILSTENMRLNLPGIEQKDINGSVI</sequence>
<evidence type="ECO:0000313" key="7">
    <source>
        <dbReference type="Proteomes" id="UP000265643"/>
    </source>
</evidence>
<dbReference type="SMART" id="SM01209">
    <property type="entry name" value="GARS_A"/>
    <property type="match status" value="1"/>
</dbReference>
<dbReference type="InterPro" id="IPR011761">
    <property type="entry name" value="ATP-grasp"/>
</dbReference>
<dbReference type="GO" id="GO:0046872">
    <property type="term" value="F:metal ion binding"/>
    <property type="evidence" value="ECO:0007669"/>
    <property type="project" value="InterPro"/>
</dbReference>
<dbReference type="PANTHER" id="PTHR43585:SF2">
    <property type="entry name" value="ATP-GRASP ENZYME FSQD"/>
    <property type="match status" value="1"/>
</dbReference>
<gene>
    <name evidence="6" type="ORF">KGMB01110_09330</name>
</gene>
<evidence type="ECO:0000256" key="4">
    <source>
        <dbReference type="PROSITE-ProRule" id="PRU00409"/>
    </source>
</evidence>
<evidence type="ECO:0000256" key="3">
    <source>
        <dbReference type="ARBA" id="ARBA00022840"/>
    </source>
</evidence>
<dbReference type="GO" id="GO:0005524">
    <property type="term" value="F:ATP binding"/>
    <property type="evidence" value="ECO:0007669"/>
    <property type="project" value="UniProtKB-UniRule"/>
</dbReference>
<comment type="caution">
    <text evidence="6">The sequence shown here is derived from an EMBL/GenBank/DDBJ whole genome shotgun (WGS) entry which is preliminary data.</text>
</comment>
<dbReference type="InterPro" id="IPR052032">
    <property type="entry name" value="ATP-dep_AA_Ligase"/>
</dbReference>
<protein>
    <recommendedName>
        <fullName evidence="5">ATP-grasp domain-containing protein</fullName>
    </recommendedName>
</protein>
<dbReference type="AlphaFoldDB" id="A0A391P012"/>
<dbReference type="EMBL" id="BHGK01000001">
    <property type="protein sequence ID" value="GCA66497.1"/>
    <property type="molecule type" value="Genomic_DNA"/>
</dbReference>
<dbReference type="InterPro" id="IPR016185">
    <property type="entry name" value="PreATP-grasp_dom_sf"/>
</dbReference>
<reference evidence="7" key="1">
    <citation type="submission" date="2018-09" db="EMBL/GenBank/DDBJ databases">
        <title>Draft Genome Sequence of Mediterraneibacter sp. KCTC 15684.</title>
        <authorList>
            <person name="Kim J.S."/>
            <person name="Han K.I."/>
            <person name="Suh M.K."/>
            <person name="Lee K.C."/>
            <person name="Eom M.K."/>
            <person name="Lee J.H."/>
            <person name="Park S.H."/>
            <person name="Kang S.W."/>
            <person name="Park J.E."/>
            <person name="Oh B.S."/>
            <person name="Yu S.Y."/>
            <person name="Choi S.H."/>
            <person name="Lee D.H."/>
            <person name="Yoon H."/>
            <person name="Kim B."/>
            <person name="Yang S.J."/>
            <person name="Lee J.S."/>
        </authorList>
    </citation>
    <scope>NUCLEOTIDE SEQUENCE [LARGE SCALE GENOMIC DNA]</scope>
    <source>
        <strain evidence="7">KCTC 15684</strain>
    </source>
</reference>
<keyword evidence="2 4" id="KW-0547">Nucleotide-binding</keyword>
<evidence type="ECO:0000256" key="1">
    <source>
        <dbReference type="ARBA" id="ARBA00022598"/>
    </source>
</evidence>
<dbReference type="Pfam" id="PF13535">
    <property type="entry name" value="ATP-grasp_4"/>
    <property type="match status" value="1"/>
</dbReference>
<evidence type="ECO:0000259" key="5">
    <source>
        <dbReference type="PROSITE" id="PS50975"/>
    </source>
</evidence>
<keyword evidence="3 4" id="KW-0067">ATP-binding</keyword>